<dbReference type="EMBL" id="MN739283">
    <property type="protein sequence ID" value="QHS97023.1"/>
    <property type="molecule type" value="Genomic_DNA"/>
</dbReference>
<name>A0A6C0C0F3_9ZZZZ</name>
<sequence>MNGSSFSYYFKKLPINILYRYIMDNINDILFKLHEEIEFTNKKELMREIPEQLMVLTHLKPTDIVLEFGGSIGRNTCIICKILNDSSNLVTIEPNETERIGLEKNKLLNKFKFNIEPSVLSTTPLYILEWHSFKEEIKDSIKIECIDWTNLNEKYKLKFNVLIIDNEGNFVDNLKEFPEMLADIELISIEHDFNNIEDLDYFNNSMKVNSFFMIDKYMKTDEYGPGIDWIDGVKDDPIFISVWKKMKNNFINN</sequence>
<dbReference type="SUPFAM" id="SSF53335">
    <property type="entry name" value="S-adenosyl-L-methionine-dependent methyltransferases"/>
    <property type="match status" value="1"/>
</dbReference>
<protein>
    <recommendedName>
        <fullName evidence="2">Methyltransferase FkbM domain-containing protein</fullName>
    </recommendedName>
</protein>
<organism evidence="1">
    <name type="scientific">viral metagenome</name>
    <dbReference type="NCBI Taxonomy" id="1070528"/>
    <lineage>
        <taxon>unclassified sequences</taxon>
        <taxon>metagenomes</taxon>
        <taxon>organismal metagenomes</taxon>
    </lineage>
</organism>
<evidence type="ECO:0008006" key="2">
    <source>
        <dbReference type="Google" id="ProtNLM"/>
    </source>
</evidence>
<reference evidence="1" key="1">
    <citation type="journal article" date="2020" name="Nature">
        <title>Giant virus diversity and host interactions through global metagenomics.</title>
        <authorList>
            <person name="Schulz F."/>
            <person name="Roux S."/>
            <person name="Paez-Espino D."/>
            <person name="Jungbluth S."/>
            <person name="Walsh D.A."/>
            <person name="Denef V.J."/>
            <person name="McMahon K.D."/>
            <person name="Konstantinidis K.T."/>
            <person name="Eloe-Fadrosh E.A."/>
            <person name="Kyrpides N.C."/>
            <person name="Woyke T."/>
        </authorList>
    </citation>
    <scope>NUCLEOTIDE SEQUENCE</scope>
    <source>
        <strain evidence="1">GVMAG-M-3300020166-5</strain>
    </source>
</reference>
<proteinExistence type="predicted"/>
<dbReference type="AlphaFoldDB" id="A0A6C0C0F3"/>
<accession>A0A6C0C0F3</accession>
<dbReference type="InterPro" id="IPR029063">
    <property type="entry name" value="SAM-dependent_MTases_sf"/>
</dbReference>
<evidence type="ECO:0000313" key="1">
    <source>
        <dbReference type="EMBL" id="QHS97023.1"/>
    </source>
</evidence>
<dbReference type="Gene3D" id="3.40.50.150">
    <property type="entry name" value="Vaccinia Virus protein VP39"/>
    <property type="match status" value="1"/>
</dbReference>